<evidence type="ECO:0000256" key="9">
    <source>
        <dbReference type="SAM" id="MobiDB-lite"/>
    </source>
</evidence>
<feature type="compositionally biased region" description="Basic and acidic residues" evidence="9">
    <location>
        <begin position="204"/>
        <end position="213"/>
    </location>
</feature>
<keyword evidence="7" id="KW-0206">Cytoskeleton</keyword>
<comment type="subcellular location">
    <subcellularLocation>
        <location evidence="1">Cytoplasm</location>
        <location evidence="1">Cytoskeleton</location>
    </subcellularLocation>
</comment>
<organism evidence="11 12">
    <name type="scientific">Melanomma pulvis-pyrius CBS 109.77</name>
    <dbReference type="NCBI Taxonomy" id="1314802"/>
    <lineage>
        <taxon>Eukaryota</taxon>
        <taxon>Fungi</taxon>
        <taxon>Dikarya</taxon>
        <taxon>Ascomycota</taxon>
        <taxon>Pezizomycotina</taxon>
        <taxon>Dothideomycetes</taxon>
        <taxon>Pleosporomycetidae</taxon>
        <taxon>Pleosporales</taxon>
        <taxon>Melanommataceae</taxon>
        <taxon>Melanomma</taxon>
    </lineage>
</organism>
<dbReference type="EMBL" id="MU001887">
    <property type="protein sequence ID" value="KAF2794562.1"/>
    <property type="molecule type" value="Genomic_DNA"/>
</dbReference>
<feature type="compositionally biased region" description="Low complexity" evidence="9">
    <location>
        <begin position="153"/>
        <end position="170"/>
    </location>
</feature>
<evidence type="ECO:0000313" key="12">
    <source>
        <dbReference type="Proteomes" id="UP000799757"/>
    </source>
</evidence>
<keyword evidence="12" id="KW-1185">Reference proteome</keyword>
<evidence type="ECO:0000256" key="1">
    <source>
        <dbReference type="ARBA" id="ARBA00004245"/>
    </source>
</evidence>
<evidence type="ECO:0000256" key="5">
    <source>
        <dbReference type="ARBA" id="ARBA00023017"/>
    </source>
</evidence>
<feature type="coiled-coil region" evidence="8">
    <location>
        <begin position="916"/>
        <end position="1009"/>
    </location>
</feature>
<evidence type="ECO:0000313" key="11">
    <source>
        <dbReference type="EMBL" id="KAF2794562.1"/>
    </source>
</evidence>
<dbReference type="InterPro" id="IPR022157">
    <property type="entry name" value="Dynactin"/>
</dbReference>
<dbReference type="PROSITE" id="PS00845">
    <property type="entry name" value="CAP_GLY_1"/>
    <property type="match status" value="1"/>
</dbReference>
<dbReference type="InterPro" id="IPR036859">
    <property type="entry name" value="CAP-Gly_dom_sf"/>
</dbReference>
<keyword evidence="3" id="KW-0963">Cytoplasm</keyword>
<feature type="domain" description="CAP-Gly" evidence="10">
    <location>
        <begin position="24"/>
        <end position="66"/>
    </location>
</feature>
<feature type="compositionally biased region" description="Low complexity" evidence="9">
    <location>
        <begin position="189"/>
        <end position="203"/>
    </location>
</feature>
<dbReference type="Proteomes" id="UP000799757">
    <property type="component" value="Unassembled WGS sequence"/>
</dbReference>
<keyword evidence="5" id="KW-0243">Dynein</keyword>
<dbReference type="GO" id="GO:0030286">
    <property type="term" value="C:dynein complex"/>
    <property type="evidence" value="ECO:0007669"/>
    <property type="project" value="UniProtKB-KW"/>
</dbReference>
<keyword evidence="6 8" id="KW-0175">Coiled coil</keyword>
<dbReference type="GO" id="GO:0005874">
    <property type="term" value="C:microtubule"/>
    <property type="evidence" value="ECO:0007669"/>
    <property type="project" value="UniProtKB-KW"/>
</dbReference>
<proteinExistence type="inferred from homology"/>
<sequence length="1208" mass="136472">MAEFKVGQTVETTDGRTGIIRFIGDIHVAAGQFMGIELPEPSGKNDGSVQGERYFNCPPEHGLFLRPAGISHIISQPAPPKAAPPKVAPPKTAPSRPASRPSLAGRTAAPKPRPSSFGAAKPPPAKPVASQKRLSVAPANPFVTSKPALGRKSSVSSSSTISTTTRAGSTLSPTGPATNRFSRPSQGLSRPTPSSSTSSAAPKATRDPNVDTLETKIRHLEKQLVEERETNKTLDQLKGDKSRIENILQKVQAKCQAFHQENAELKARVKEIEAEYERLDKIDQEHETIVELATLDREMAEERQEQAEAELEQLRARLEERELELEILKSESELLTEDMTDEDKQATGYFQLQTERDRLRHALIRLKEMTEETESDLKGRIRELEKDQAQIDEVREQMTNLEATIVTSEATIEDLRQQLDAAEDWEEIIEDLSSQNQLFKDQLVEKDMVIKDLENLKELNDELEMHHMEQANELRIELDVREAELADQTRKLTEQEVAIVDQDSMITKFRDLVMDLQSKMTDAESSKNMSEEQAKDVSGRFNEMMEMNRRLRNATLTSTVKTITSELQKLQAEEAEEELNIVKHYLPDSPDIYRNDSLRAYFRAKRVSFKSSLTSSLMKSLSLQSSATKDPEQPLHDLMRLDAVHQLTYLHLKSGQFRSAVVSSTLEQYVAFGPVYEELGPVEKTLERCLDSLKNDELNFKDISDSLRRSNQILRGVTVDYKDALAARPEDEIIFRVSSIKANLELIKSTFDALQSVVRALGITEGDWDSVTDVMDRLSKPSETSSQSIVATTKLVRTLETLRNDSLYPRFPLGVEDITHQDEALTRTAQASQKFATELTRFLLDRQDNEADPIEAAEVSKHVASLQDHHFANNELQDMNEVVVKLREWNEYASVLMNNVEIEHGPAPWVIKAKEIEAAKKQTAEAEKKLQSLTVEHHSTMLLIREREEIIDTKELEIEHLKAKHREAVTKVEDLDRLQKVLKEAEEERARFQQQIKAQQMELLRQKERALSERSEPVEARPVTPNGGVNPAAEKPISQEQTSGSFATFVQALSNENHWLRQRENHEMFGHNLKAIFTNIRDSQIAQAKRDARRKQEKADEMLAMCLSLERSEISEPVKNTRASKLSELDFNFGSDVKSAPLIFNVPTRVNRRTPAPIMLTSLKTPLSWCCSDIEDLSFEDLSPIAEEFDNAMDAFEGYSEIGEAFSS</sequence>
<comment type="similarity">
    <text evidence="2">Belongs to the dynactin 150 kDa subunit family.</text>
</comment>
<evidence type="ECO:0000256" key="2">
    <source>
        <dbReference type="ARBA" id="ARBA00011010"/>
    </source>
</evidence>
<evidence type="ECO:0000256" key="8">
    <source>
        <dbReference type="SAM" id="Coils"/>
    </source>
</evidence>
<dbReference type="Pfam" id="PF01302">
    <property type="entry name" value="CAP_GLY"/>
    <property type="match status" value="1"/>
</dbReference>
<keyword evidence="4" id="KW-0493">Microtubule</keyword>
<name>A0A6A6XDP3_9PLEO</name>
<gene>
    <name evidence="11" type="ORF">K505DRAFT_324701</name>
</gene>
<protein>
    <recommendedName>
        <fullName evidence="10">CAP-Gly domain-containing protein</fullName>
    </recommendedName>
</protein>
<evidence type="ECO:0000256" key="6">
    <source>
        <dbReference type="ARBA" id="ARBA00023054"/>
    </source>
</evidence>
<accession>A0A6A6XDP3</accession>
<evidence type="ECO:0000256" key="7">
    <source>
        <dbReference type="ARBA" id="ARBA00023212"/>
    </source>
</evidence>
<dbReference type="OrthoDB" id="2130750at2759"/>
<dbReference type="SMART" id="SM01052">
    <property type="entry name" value="CAP_GLY"/>
    <property type="match status" value="1"/>
</dbReference>
<dbReference type="Pfam" id="PF12455">
    <property type="entry name" value="Dynactin"/>
    <property type="match status" value="1"/>
</dbReference>
<dbReference type="Gene3D" id="2.30.30.190">
    <property type="entry name" value="CAP Gly-rich-like domain"/>
    <property type="match status" value="1"/>
</dbReference>
<dbReference type="AlphaFoldDB" id="A0A6A6XDP3"/>
<evidence type="ECO:0000259" key="10">
    <source>
        <dbReference type="PROSITE" id="PS50245"/>
    </source>
</evidence>
<feature type="region of interest" description="Disordered" evidence="9">
    <location>
        <begin position="74"/>
        <end position="213"/>
    </location>
</feature>
<dbReference type="PANTHER" id="PTHR18916">
    <property type="entry name" value="DYNACTIN 1-RELATED MICROTUBULE-BINDING"/>
    <property type="match status" value="1"/>
</dbReference>
<feature type="compositionally biased region" description="Pro residues" evidence="9">
    <location>
        <begin position="77"/>
        <end position="92"/>
    </location>
</feature>
<feature type="region of interest" description="Disordered" evidence="9">
    <location>
        <begin position="1010"/>
        <end position="1041"/>
    </location>
</feature>
<feature type="compositionally biased region" description="Polar residues" evidence="9">
    <location>
        <begin position="171"/>
        <end position="188"/>
    </location>
</feature>
<evidence type="ECO:0000256" key="3">
    <source>
        <dbReference type="ARBA" id="ARBA00022490"/>
    </source>
</evidence>
<evidence type="ECO:0000256" key="4">
    <source>
        <dbReference type="ARBA" id="ARBA00022701"/>
    </source>
</evidence>
<dbReference type="PROSITE" id="PS50245">
    <property type="entry name" value="CAP_GLY_2"/>
    <property type="match status" value="1"/>
</dbReference>
<reference evidence="11" key="1">
    <citation type="journal article" date="2020" name="Stud. Mycol.">
        <title>101 Dothideomycetes genomes: a test case for predicting lifestyles and emergence of pathogens.</title>
        <authorList>
            <person name="Haridas S."/>
            <person name="Albert R."/>
            <person name="Binder M."/>
            <person name="Bloem J."/>
            <person name="Labutti K."/>
            <person name="Salamov A."/>
            <person name="Andreopoulos B."/>
            <person name="Baker S."/>
            <person name="Barry K."/>
            <person name="Bills G."/>
            <person name="Bluhm B."/>
            <person name="Cannon C."/>
            <person name="Castanera R."/>
            <person name="Culley D."/>
            <person name="Daum C."/>
            <person name="Ezra D."/>
            <person name="Gonzalez J."/>
            <person name="Henrissat B."/>
            <person name="Kuo A."/>
            <person name="Liang C."/>
            <person name="Lipzen A."/>
            <person name="Lutzoni F."/>
            <person name="Magnuson J."/>
            <person name="Mondo S."/>
            <person name="Nolan M."/>
            <person name="Ohm R."/>
            <person name="Pangilinan J."/>
            <person name="Park H.-J."/>
            <person name="Ramirez L."/>
            <person name="Alfaro M."/>
            <person name="Sun H."/>
            <person name="Tritt A."/>
            <person name="Yoshinaga Y."/>
            <person name="Zwiers L.-H."/>
            <person name="Turgeon B."/>
            <person name="Goodwin S."/>
            <person name="Spatafora J."/>
            <person name="Crous P."/>
            <person name="Grigoriev I."/>
        </authorList>
    </citation>
    <scope>NUCLEOTIDE SEQUENCE</scope>
    <source>
        <strain evidence="11">CBS 109.77</strain>
    </source>
</reference>
<dbReference type="InterPro" id="IPR000938">
    <property type="entry name" value="CAP-Gly_domain"/>
</dbReference>
<dbReference type="SUPFAM" id="SSF74924">
    <property type="entry name" value="Cap-Gly domain"/>
    <property type="match status" value="1"/>
</dbReference>
<feature type="compositionally biased region" description="Basic and acidic residues" evidence="9">
    <location>
        <begin position="1010"/>
        <end position="1019"/>
    </location>
</feature>